<gene>
    <name evidence="3" type="ORF">VJ786_02880</name>
</gene>
<dbReference type="SUPFAM" id="SSF51735">
    <property type="entry name" value="NAD(P)-binding Rossmann-fold domains"/>
    <property type="match status" value="1"/>
</dbReference>
<organism evidence="3 4">
    <name type="scientific">Sphingobacterium tenebrionis</name>
    <dbReference type="NCBI Taxonomy" id="3111775"/>
    <lineage>
        <taxon>Bacteria</taxon>
        <taxon>Pseudomonadati</taxon>
        <taxon>Bacteroidota</taxon>
        <taxon>Sphingobacteriia</taxon>
        <taxon>Sphingobacteriales</taxon>
        <taxon>Sphingobacteriaceae</taxon>
        <taxon>Sphingobacterium</taxon>
    </lineage>
</organism>
<proteinExistence type="predicted"/>
<dbReference type="EMBL" id="JAYLLN010000004">
    <property type="protein sequence ID" value="MEI5983841.1"/>
    <property type="molecule type" value="Genomic_DNA"/>
</dbReference>
<evidence type="ECO:0000259" key="2">
    <source>
        <dbReference type="Pfam" id="PF01370"/>
    </source>
</evidence>
<dbReference type="Proteomes" id="UP001363035">
    <property type="component" value="Unassembled WGS sequence"/>
</dbReference>
<dbReference type="RefSeq" id="WP_134776767.1">
    <property type="nucleotide sequence ID" value="NZ_JAYLLN010000004.1"/>
</dbReference>
<dbReference type="Gene3D" id="3.40.50.720">
    <property type="entry name" value="NAD(P)-binding Rossmann-like Domain"/>
    <property type="match status" value="1"/>
</dbReference>
<dbReference type="InterPro" id="IPR001509">
    <property type="entry name" value="Epimerase_deHydtase"/>
</dbReference>
<dbReference type="InterPro" id="IPR036291">
    <property type="entry name" value="NAD(P)-bd_dom_sf"/>
</dbReference>
<evidence type="ECO:0000256" key="1">
    <source>
        <dbReference type="ARBA" id="ARBA00004370"/>
    </source>
</evidence>
<dbReference type="PANTHER" id="PTHR14097">
    <property type="entry name" value="OXIDOREDUCTASE HTATIP2"/>
    <property type="match status" value="1"/>
</dbReference>
<name>A0ABU8I317_9SPHI</name>
<accession>A0ABU8I317</accession>
<keyword evidence="4" id="KW-1185">Reference proteome</keyword>
<reference evidence="3 4" key="1">
    <citation type="submission" date="2024-01" db="EMBL/GenBank/DDBJ databases">
        <title>Sphingobacterium tenebrionis sp. nov., a novel endophyte isolated from tenebrio molitor intestines.</title>
        <authorList>
            <person name="Zhang C."/>
        </authorList>
    </citation>
    <scope>NUCLEOTIDE SEQUENCE [LARGE SCALE GENOMIC DNA]</scope>
    <source>
        <strain evidence="3 4">PU5-4</strain>
    </source>
</reference>
<feature type="domain" description="NAD-dependent epimerase/dehydratase" evidence="2">
    <location>
        <begin position="5"/>
        <end position="104"/>
    </location>
</feature>
<comment type="subcellular location">
    <subcellularLocation>
        <location evidence="1">Membrane</location>
    </subcellularLocation>
</comment>
<evidence type="ECO:0000313" key="3">
    <source>
        <dbReference type="EMBL" id="MEI5983841.1"/>
    </source>
</evidence>
<sequence>MKIKVIITGSTGMVGDGVLLECLQNPNVEQILLLNRKPYGIDHPQVKELIHSDFNNLSSIKEELMGYDACFFCAGVSSVVMSKEEYFRLTYTLTLNFAKDLVAINPEMVFCYVSGRGTDSSEQGRVNWAKVKGKTENDLMRLPFRAVYNFRPGIMGPTKGAKNVKGAFKVIEFLYPFLRPFNKTYFLTLAEVGRAMINVSLHGYNKHVLEIQDISFLANNNQ</sequence>
<evidence type="ECO:0000313" key="4">
    <source>
        <dbReference type="Proteomes" id="UP001363035"/>
    </source>
</evidence>
<comment type="caution">
    <text evidence="3">The sequence shown here is derived from an EMBL/GenBank/DDBJ whole genome shotgun (WGS) entry which is preliminary data.</text>
</comment>
<protein>
    <submittedName>
        <fullName evidence="3">NAD-dependent epimerase/dehydratase family protein</fullName>
    </submittedName>
</protein>
<dbReference type="Pfam" id="PF01370">
    <property type="entry name" value="Epimerase"/>
    <property type="match status" value="1"/>
</dbReference>
<dbReference type="PANTHER" id="PTHR14097:SF8">
    <property type="entry name" value="NAD(P)-BINDING DOMAIN-CONTAINING PROTEIN"/>
    <property type="match status" value="1"/>
</dbReference>